<proteinExistence type="predicted"/>
<evidence type="ECO:0000313" key="1">
    <source>
        <dbReference type="EMBL" id="TYA64493.1"/>
    </source>
</evidence>
<evidence type="ECO:0000313" key="2">
    <source>
        <dbReference type="Proteomes" id="UP000323930"/>
    </source>
</evidence>
<dbReference type="AlphaFoldDB" id="A0A5D0GZT3"/>
<dbReference type="Proteomes" id="UP000323930">
    <property type="component" value="Unassembled WGS sequence"/>
</dbReference>
<gene>
    <name evidence="1" type="ORF">FUA24_24600</name>
</gene>
<name>A0A5D0GZT3_9FLAO</name>
<dbReference type="RefSeq" id="WP_148546081.1">
    <property type="nucleotide sequence ID" value="NZ_VSDQ01000885.1"/>
</dbReference>
<comment type="caution">
    <text evidence="1">The sequence shown here is derived from an EMBL/GenBank/DDBJ whole genome shotgun (WGS) entry which is preliminary data.</text>
</comment>
<sequence length="69" mass="7718">MARIIMLLFCVACISCKTKKQATTIKNTNNPIVKVAKQQDSVTKNIQNPTNQDTVVSKFNQVLSKKTYS</sequence>
<accession>A0A5D0GZT3</accession>
<dbReference type="EMBL" id="VSDQ01000885">
    <property type="protein sequence ID" value="TYA64493.1"/>
    <property type="molecule type" value="Genomic_DNA"/>
</dbReference>
<feature type="non-terminal residue" evidence="1">
    <location>
        <position position="69"/>
    </location>
</feature>
<protein>
    <submittedName>
        <fullName evidence="1">Uncharacterized protein</fullName>
    </submittedName>
</protein>
<keyword evidence="2" id="KW-1185">Reference proteome</keyword>
<reference evidence="1 2" key="1">
    <citation type="submission" date="2019-08" db="EMBL/GenBank/DDBJ databases">
        <title>Seonamhaeicola sediminis sp. nov., isolated from marine sediment.</title>
        <authorList>
            <person name="Cao W.R."/>
        </authorList>
    </citation>
    <scope>NUCLEOTIDE SEQUENCE [LARGE SCALE GENOMIC DNA]</scope>
    <source>
        <strain evidence="1 2">B011</strain>
    </source>
</reference>
<organism evidence="1 2">
    <name type="scientific">Seonamhaeicola marinus</name>
    <dbReference type="NCBI Taxonomy" id="1912246"/>
    <lineage>
        <taxon>Bacteria</taxon>
        <taxon>Pseudomonadati</taxon>
        <taxon>Bacteroidota</taxon>
        <taxon>Flavobacteriia</taxon>
        <taxon>Flavobacteriales</taxon>
        <taxon>Flavobacteriaceae</taxon>
    </lineage>
</organism>